<dbReference type="AlphaFoldDB" id="A0A343JAD1"/>
<proteinExistence type="predicted"/>
<dbReference type="OrthoDB" id="9791620at2"/>
<dbReference type="Gene3D" id="1.10.150.650">
    <property type="match status" value="1"/>
</dbReference>
<dbReference type="Proteomes" id="UP000264883">
    <property type="component" value="Chromosome"/>
</dbReference>
<dbReference type="Gene3D" id="3.20.20.140">
    <property type="entry name" value="Metal-dependent hydrolases"/>
    <property type="match status" value="1"/>
</dbReference>
<dbReference type="PANTHER" id="PTHR42924">
    <property type="entry name" value="EXONUCLEASE"/>
    <property type="match status" value="1"/>
</dbReference>
<evidence type="ECO:0000259" key="1">
    <source>
        <dbReference type="SMART" id="SM00481"/>
    </source>
</evidence>
<dbReference type="RefSeq" id="WP_119864626.1">
    <property type="nucleotide sequence ID" value="NZ_CP016786.1"/>
</dbReference>
<dbReference type="GO" id="GO:0004534">
    <property type="term" value="F:5'-3' RNA exonuclease activity"/>
    <property type="evidence" value="ECO:0007669"/>
    <property type="project" value="TreeGrafter"/>
</dbReference>
<reference evidence="2 3" key="1">
    <citation type="submission" date="2016-08" db="EMBL/GenBank/DDBJ databases">
        <title>Complete Genome Sequence Of The Indigo Reducing Clostridium isatidis DSM15098.</title>
        <authorList>
            <person name="Little G.T."/>
            <person name="Minton N.P."/>
        </authorList>
    </citation>
    <scope>NUCLEOTIDE SEQUENCE [LARGE SCALE GENOMIC DNA]</scope>
    <source>
        <strain evidence="2 3">DSM 15098</strain>
    </source>
</reference>
<dbReference type="InterPro" id="IPR016195">
    <property type="entry name" value="Pol/histidinol_Pase-like"/>
</dbReference>
<sequence>MFLCDLHIHSTYSDGRYLPKDIVKMAKERKLDFFSLTDHDTLSGINETSEEAEKLNINFIPGIELSTEHKGESIHVLGFFNKESYKNEELNKILEEFKANRIARAYKIVENLKKYNDIEIDVKHVLSYGKDTIARPHIAKAIIDAGYPYDHDYIFNNFIGNHCPAYIPSTKITTKEGVGLLKKYNAIVFLAHPVLIKKSPIEELLKLGFDGIEAIYYQNKDIDTIRFINLAKENNLYISCGSDYHGIENDTRHGNVGDVIIPQEEHILKMLSWTKEII</sequence>
<dbReference type="PANTHER" id="PTHR42924:SF3">
    <property type="entry name" value="POLYMERASE_HISTIDINOL PHOSPHATASE N-TERMINAL DOMAIN-CONTAINING PROTEIN"/>
    <property type="match status" value="1"/>
</dbReference>
<organism evidence="2 3">
    <name type="scientific">Clostridium isatidis</name>
    <dbReference type="NCBI Taxonomy" id="182773"/>
    <lineage>
        <taxon>Bacteria</taxon>
        <taxon>Bacillati</taxon>
        <taxon>Bacillota</taxon>
        <taxon>Clostridia</taxon>
        <taxon>Eubacteriales</taxon>
        <taxon>Clostridiaceae</taxon>
        <taxon>Clostridium</taxon>
    </lineage>
</organism>
<evidence type="ECO:0000313" key="3">
    <source>
        <dbReference type="Proteomes" id="UP000264883"/>
    </source>
</evidence>
<dbReference type="Pfam" id="PF02811">
    <property type="entry name" value="PHP"/>
    <property type="match status" value="1"/>
</dbReference>
<keyword evidence="3" id="KW-1185">Reference proteome</keyword>
<dbReference type="InterPro" id="IPR052018">
    <property type="entry name" value="PHP_domain"/>
</dbReference>
<protein>
    <submittedName>
        <fullName evidence="2">Phosphatase</fullName>
    </submittedName>
</protein>
<dbReference type="SMART" id="SM00481">
    <property type="entry name" value="POLIIIAc"/>
    <property type="match status" value="1"/>
</dbReference>
<accession>A0A343JAD1</accession>
<dbReference type="CDD" id="cd07438">
    <property type="entry name" value="PHP_HisPPase_AMP"/>
    <property type="match status" value="1"/>
</dbReference>
<dbReference type="SUPFAM" id="SSF89550">
    <property type="entry name" value="PHP domain-like"/>
    <property type="match status" value="1"/>
</dbReference>
<dbReference type="KEGG" id="cia:BEN51_03040"/>
<feature type="domain" description="Polymerase/histidinol phosphatase N-terminal" evidence="1">
    <location>
        <begin position="4"/>
        <end position="69"/>
    </location>
</feature>
<evidence type="ECO:0000313" key="2">
    <source>
        <dbReference type="EMBL" id="ASW42489.1"/>
    </source>
</evidence>
<gene>
    <name evidence="2" type="ORF">BEN51_03040</name>
</gene>
<dbReference type="InterPro" id="IPR003141">
    <property type="entry name" value="Pol/His_phosphatase_N"/>
</dbReference>
<name>A0A343JAD1_9CLOT</name>
<dbReference type="InterPro" id="IPR004013">
    <property type="entry name" value="PHP_dom"/>
</dbReference>
<dbReference type="GO" id="GO:0035312">
    <property type="term" value="F:5'-3' DNA exonuclease activity"/>
    <property type="evidence" value="ECO:0007669"/>
    <property type="project" value="TreeGrafter"/>
</dbReference>
<dbReference type="EMBL" id="CP016786">
    <property type="protein sequence ID" value="ASW42489.1"/>
    <property type="molecule type" value="Genomic_DNA"/>
</dbReference>